<evidence type="ECO:0000313" key="6">
    <source>
        <dbReference type="Proteomes" id="UP001196379"/>
    </source>
</evidence>
<dbReference type="PANTHER" id="PTHR34039">
    <property type="entry name" value="UPF0102 PROTEIN YRAN"/>
    <property type="match status" value="1"/>
</dbReference>
<reference evidence="4 6" key="1">
    <citation type="journal article" date="2021" name="Mol. Ecol.">
        <title>Polar bear-adapted Ursidibacter maritimus are remarkably conserved after generations in captivity.</title>
        <authorList>
            <person name="Espinosa-Gongora C."/>
            <person name="Hansen M.J."/>
            <person name="Bertelsen M.F."/>
            <person name="Bojesen A.M."/>
        </authorList>
    </citation>
    <scope>NUCLEOTIDE SEQUENCE</scope>
    <source>
        <strain evidence="4">Pb43105x</strain>
        <strain evidence="3 6">Pb43106</strain>
    </source>
</reference>
<dbReference type="Pfam" id="PF02021">
    <property type="entry name" value="UPF0102"/>
    <property type="match status" value="1"/>
</dbReference>
<dbReference type="GO" id="GO:0003676">
    <property type="term" value="F:nucleic acid binding"/>
    <property type="evidence" value="ECO:0007669"/>
    <property type="project" value="InterPro"/>
</dbReference>
<organism evidence="4 5">
    <name type="scientific">Ursidibacter maritimus</name>
    <dbReference type="NCBI Taxonomy" id="1331689"/>
    <lineage>
        <taxon>Bacteria</taxon>
        <taxon>Pseudomonadati</taxon>
        <taxon>Pseudomonadota</taxon>
        <taxon>Gammaproteobacteria</taxon>
        <taxon>Pasteurellales</taxon>
        <taxon>Pasteurellaceae</taxon>
        <taxon>Ursidibacter</taxon>
    </lineage>
</organism>
<dbReference type="CDD" id="cd20736">
    <property type="entry name" value="PoNe_Nuclease"/>
    <property type="match status" value="1"/>
</dbReference>
<dbReference type="SUPFAM" id="SSF52980">
    <property type="entry name" value="Restriction endonuclease-like"/>
    <property type="match status" value="1"/>
</dbReference>
<name>A0A949T7T5_9PAST</name>
<proteinExistence type="inferred from homology"/>
<keyword evidence="6" id="KW-1185">Reference proteome</keyword>
<dbReference type="NCBIfam" id="TIGR00252">
    <property type="entry name" value="YraN family protein"/>
    <property type="match status" value="1"/>
</dbReference>
<dbReference type="HAMAP" id="MF_00048">
    <property type="entry name" value="UPF0102"/>
    <property type="match status" value="1"/>
</dbReference>
<dbReference type="PANTHER" id="PTHR34039:SF1">
    <property type="entry name" value="UPF0102 PROTEIN YRAN"/>
    <property type="match status" value="1"/>
</dbReference>
<sequence>MVQWFQHNSPRAKGALFEQKARSFLEQQGLSFVAQNQVFKVGELDLIMKDHSTFVFVEVRQRKNSHFGSALESINYNKQQKWLKAANLWLAKLNQSLDTADCRFDVVVFEGTDEPIWLKNFLG</sequence>
<evidence type="ECO:0000313" key="5">
    <source>
        <dbReference type="Proteomes" id="UP000732858"/>
    </source>
</evidence>
<dbReference type="InterPro" id="IPR011856">
    <property type="entry name" value="tRNA_endonuc-like_dom_sf"/>
</dbReference>
<evidence type="ECO:0000256" key="1">
    <source>
        <dbReference type="ARBA" id="ARBA00006738"/>
    </source>
</evidence>
<gene>
    <name evidence="3" type="ORF">HT657_00270</name>
    <name evidence="4" type="ORF">HT672_08575</name>
</gene>
<comment type="caution">
    <text evidence="4">The sequence shown here is derived from an EMBL/GenBank/DDBJ whole genome shotgun (WGS) entry which is preliminary data.</text>
</comment>
<dbReference type="GeneID" id="65548832"/>
<evidence type="ECO:0000256" key="2">
    <source>
        <dbReference type="HAMAP-Rule" id="MF_00048"/>
    </source>
</evidence>
<dbReference type="Proteomes" id="UP000732858">
    <property type="component" value="Unassembled WGS sequence"/>
</dbReference>
<evidence type="ECO:0000313" key="3">
    <source>
        <dbReference type="EMBL" id="MBV6530592.1"/>
    </source>
</evidence>
<dbReference type="OrthoDB" id="9794876at2"/>
<accession>A0A949T7T5</accession>
<dbReference type="Proteomes" id="UP001196379">
    <property type="component" value="Unassembled WGS sequence"/>
</dbReference>
<dbReference type="EMBL" id="JABUMC010000020">
    <property type="protein sequence ID" value="MBV6547330.1"/>
    <property type="molecule type" value="Genomic_DNA"/>
</dbReference>
<evidence type="ECO:0000313" key="4">
    <source>
        <dbReference type="EMBL" id="MBV6547330.1"/>
    </source>
</evidence>
<dbReference type="EMBL" id="JABULY010000001">
    <property type="protein sequence ID" value="MBV6530592.1"/>
    <property type="molecule type" value="Genomic_DNA"/>
</dbReference>
<dbReference type="RefSeq" id="WP_157402978.1">
    <property type="nucleotide sequence ID" value="NZ_JABULY010000001.1"/>
</dbReference>
<dbReference type="InterPro" id="IPR011335">
    <property type="entry name" value="Restrct_endonuc-II-like"/>
</dbReference>
<dbReference type="NCBIfam" id="NF009150">
    <property type="entry name" value="PRK12497.1-3"/>
    <property type="match status" value="1"/>
</dbReference>
<dbReference type="Gene3D" id="3.40.1350.10">
    <property type="match status" value="1"/>
</dbReference>
<dbReference type="InterPro" id="IPR003509">
    <property type="entry name" value="UPF0102_YraN-like"/>
</dbReference>
<comment type="similarity">
    <text evidence="1 2">Belongs to the UPF0102 family.</text>
</comment>
<protein>
    <recommendedName>
        <fullName evidence="2">UPF0102 protein HT657_00270</fullName>
    </recommendedName>
</protein>
<dbReference type="AlphaFoldDB" id="A0A949T7T5"/>